<feature type="domain" description="P-type" evidence="17">
    <location>
        <begin position="144"/>
        <end position="184"/>
    </location>
</feature>
<evidence type="ECO:0000256" key="1">
    <source>
        <dbReference type="ARBA" id="ARBA00004251"/>
    </source>
</evidence>
<dbReference type="Pfam" id="PF00100">
    <property type="entry name" value="Zona_pellucida"/>
    <property type="match status" value="1"/>
</dbReference>
<dbReference type="GO" id="GO:0005886">
    <property type="term" value="C:plasma membrane"/>
    <property type="evidence" value="ECO:0007669"/>
    <property type="project" value="UniProtKB-SubCell"/>
</dbReference>
<evidence type="ECO:0000256" key="3">
    <source>
        <dbReference type="ARBA" id="ARBA00022475"/>
    </source>
</evidence>
<dbReference type="SMART" id="SM00018">
    <property type="entry name" value="PD"/>
    <property type="match status" value="1"/>
</dbReference>
<dbReference type="GO" id="GO:0035805">
    <property type="term" value="C:egg coat"/>
    <property type="evidence" value="ECO:0007669"/>
    <property type="project" value="UniProtKB-SubCell"/>
</dbReference>
<evidence type="ECO:0000256" key="6">
    <source>
        <dbReference type="ARBA" id="ARBA00022685"/>
    </source>
</evidence>
<dbReference type="Gene3D" id="4.10.110.10">
    <property type="entry name" value="Spasmolytic Protein, domain 1"/>
    <property type="match status" value="1"/>
</dbReference>
<name>A0ABD0X0X2_UMBPY</name>
<dbReference type="PANTHER" id="PTHR23343:SF117">
    <property type="entry name" value="ZONA PELLUCIDA SPERM-BINDING PROTEIN 4-LIKE ISOFORM X1"/>
    <property type="match status" value="1"/>
</dbReference>
<evidence type="ECO:0000256" key="8">
    <source>
        <dbReference type="ARBA" id="ARBA00022989"/>
    </source>
</evidence>
<dbReference type="InterPro" id="IPR001507">
    <property type="entry name" value="ZP_dom"/>
</dbReference>
<dbReference type="PROSITE" id="PS51034">
    <property type="entry name" value="ZP_2"/>
    <property type="match status" value="1"/>
</dbReference>
<evidence type="ECO:0000256" key="5">
    <source>
        <dbReference type="ARBA" id="ARBA00022530"/>
    </source>
</evidence>
<dbReference type="InterPro" id="IPR017957">
    <property type="entry name" value="P_trefoil_CS"/>
</dbReference>
<dbReference type="Gene3D" id="2.60.40.3210">
    <property type="entry name" value="Zona pellucida, ZP-N domain"/>
    <property type="match status" value="1"/>
</dbReference>
<evidence type="ECO:0000313" key="18">
    <source>
        <dbReference type="EMBL" id="KAL0992984.1"/>
    </source>
</evidence>
<dbReference type="Pfam" id="PF23344">
    <property type="entry name" value="ZP-N"/>
    <property type="match status" value="1"/>
</dbReference>
<evidence type="ECO:0000259" key="17">
    <source>
        <dbReference type="PROSITE" id="PS51448"/>
    </source>
</evidence>
<dbReference type="Proteomes" id="UP001557470">
    <property type="component" value="Unassembled WGS sequence"/>
</dbReference>
<evidence type="ECO:0000256" key="4">
    <source>
        <dbReference type="ARBA" id="ARBA00022525"/>
    </source>
</evidence>
<evidence type="ECO:0000256" key="14">
    <source>
        <dbReference type="PROSITE-ProRule" id="PRU00779"/>
    </source>
</evidence>
<reference evidence="18 19" key="1">
    <citation type="submission" date="2024-06" db="EMBL/GenBank/DDBJ databases">
        <authorList>
            <person name="Pan Q."/>
            <person name="Wen M."/>
            <person name="Jouanno E."/>
            <person name="Zahm M."/>
            <person name="Klopp C."/>
            <person name="Cabau C."/>
            <person name="Louis A."/>
            <person name="Berthelot C."/>
            <person name="Parey E."/>
            <person name="Roest Crollius H."/>
            <person name="Montfort J."/>
            <person name="Robinson-Rechavi M."/>
            <person name="Bouchez O."/>
            <person name="Lampietro C."/>
            <person name="Lopez Roques C."/>
            <person name="Donnadieu C."/>
            <person name="Postlethwait J."/>
            <person name="Bobe J."/>
            <person name="Verreycken H."/>
            <person name="Guiguen Y."/>
        </authorList>
    </citation>
    <scope>NUCLEOTIDE SEQUENCE [LARGE SCALE GENOMIC DNA]</scope>
    <source>
        <strain evidence="18">Up_M1</strain>
        <tissue evidence="18">Testis</tissue>
    </source>
</reference>
<keyword evidence="11" id="KW-0325">Glycoprotein</keyword>
<keyword evidence="6" id="KW-0165">Cleavage on pair of basic residues</keyword>
<dbReference type="GO" id="GO:0007338">
    <property type="term" value="P:single fertilization"/>
    <property type="evidence" value="ECO:0007669"/>
    <property type="project" value="UniProtKB-KW"/>
</dbReference>
<dbReference type="InterPro" id="IPR055355">
    <property type="entry name" value="ZP-C"/>
</dbReference>
<protein>
    <recommendedName>
        <fullName evidence="20">Zona pellucida sperm-binding protein 4-like</fullName>
    </recommendedName>
</protein>
<evidence type="ECO:0008006" key="20">
    <source>
        <dbReference type="Google" id="ProtNLM"/>
    </source>
</evidence>
<comment type="caution">
    <text evidence="18">The sequence shown here is derived from an EMBL/GenBank/DDBJ whole genome shotgun (WGS) entry which is preliminary data.</text>
</comment>
<evidence type="ECO:0000256" key="13">
    <source>
        <dbReference type="ARBA" id="ARBA00024183"/>
    </source>
</evidence>
<evidence type="ECO:0000313" key="19">
    <source>
        <dbReference type="Proteomes" id="UP001557470"/>
    </source>
</evidence>
<evidence type="ECO:0000256" key="12">
    <source>
        <dbReference type="ARBA" id="ARBA00023279"/>
    </source>
</evidence>
<dbReference type="InterPro" id="IPR051148">
    <property type="entry name" value="Zona_Pellucida_Domain_gp"/>
</dbReference>
<comment type="caution">
    <text evidence="14">Lacks conserved residue(s) required for the propagation of feature annotation.</text>
</comment>
<dbReference type="PROSITE" id="PS51448">
    <property type="entry name" value="P_TREFOIL_2"/>
    <property type="match status" value="1"/>
</dbReference>
<dbReference type="AlphaFoldDB" id="A0ABD0X0X2"/>
<organism evidence="18 19">
    <name type="scientific">Umbra pygmaea</name>
    <name type="common">Eastern mudminnow</name>
    <dbReference type="NCBI Taxonomy" id="75934"/>
    <lineage>
        <taxon>Eukaryota</taxon>
        <taxon>Metazoa</taxon>
        <taxon>Chordata</taxon>
        <taxon>Craniata</taxon>
        <taxon>Vertebrata</taxon>
        <taxon>Euteleostomi</taxon>
        <taxon>Actinopterygii</taxon>
        <taxon>Neopterygii</taxon>
        <taxon>Teleostei</taxon>
        <taxon>Protacanthopterygii</taxon>
        <taxon>Esociformes</taxon>
        <taxon>Umbridae</taxon>
        <taxon>Umbra</taxon>
    </lineage>
</organism>
<comment type="subcellular location">
    <subcellularLocation>
        <location evidence="1">Cell membrane</location>
        <topology evidence="1">Single-pass type I membrane protein</topology>
    </subcellularLocation>
    <subcellularLocation>
        <location evidence="13">Zona pellucida</location>
    </subcellularLocation>
</comment>
<dbReference type="InterPro" id="IPR000519">
    <property type="entry name" value="P_trefoil_dom"/>
</dbReference>
<evidence type="ECO:0000259" key="16">
    <source>
        <dbReference type="PROSITE" id="PS51034"/>
    </source>
</evidence>
<accession>A0ABD0X0X2</accession>
<feature type="disulfide bond" evidence="14">
    <location>
        <begin position="156"/>
        <end position="171"/>
    </location>
</feature>
<keyword evidence="5" id="KW-0272">Extracellular matrix</keyword>
<feature type="chain" id="PRO_5044762842" description="Zona pellucida sperm-binding protein 4-like" evidence="15">
    <location>
        <begin position="19"/>
        <end position="486"/>
    </location>
</feature>
<dbReference type="Gene3D" id="2.60.40.4100">
    <property type="entry name" value="Zona pellucida, ZP-C domain"/>
    <property type="match status" value="1"/>
</dbReference>
<evidence type="ECO:0000256" key="9">
    <source>
        <dbReference type="ARBA" id="ARBA00023136"/>
    </source>
</evidence>
<feature type="disulfide bond" evidence="14">
    <location>
        <begin position="146"/>
        <end position="172"/>
    </location>
</feature>
<evidence type="ECO:0000256" key="15">
    <source>
        <dbReference type="SAM" id="SignalP"/>
    </source>
</evidence>
<feature type="domain" description="ZP" evidence="16">
    <location>
        <begin position="186"/>
        <end position="445"/>
    </location>
</feature>
<gene>
    <name evidence="18" type="ORF">UPYG_G00101810</name>
</gene>
<dbReference type="Pfam" id="PF00088">
    <property type="entry name" value="Trefoil"/>
    <property type="match status" value="1"/>
</dbReference>
<dbReference type="InterPro" id="IPR055356">
    <property type="entry name" value="ZP-N"/>
</dbReference>
<evidence type="ECO:0000256" key="2">
    <source>
        <dbReference type="ARBA" id="ARBA00010863"/>
    </source>
</evidence>
<keyword evidence="4" id="KW-0964">Secreted</keyword>
<keyword evidence="19" id="KW-1185">Reference proteome</keyword>
<keyword evidence="10 14" id="KW-1015">Disulfide bond</keyword>
<dbReference type="PANTHER" id="PTHR23343">
    <property type="entry name" value="ZONA PELLUCIDA SPERM-BINDING PROTEIN"/>
    <property type="match status" value="1"/>
</dbReference>
<keyword evidence="8" id="KW-1133">Transmembrane helix</keyword>
<dbReference type="InterPro" id="IPR042235">
    <property type="entry name" value="ZP-C_dom"/>
</dbReference>
<dbReference type="InterPro" id="IPR044913">
    <property type="entry name" value="P_trefoil_dom_sf"/>
</dbReference>
<feature type="signal peptide" evidence="15">
    <location>
        <begin position="1"/>
        <end position="18"/>
    </location>
</feature>
<evidence type="ECO:0000256" key="10">
    <source>
        <dbReference type="ARBA" id="ARBA00023157"/>
    </source>
</evidence>
<dbReference type="SUPFAM" id="SSF57492">
    <property type="entry name" value="Trefoil"/>
    <property type="match status" value="1"/>
</dbReference>
<keyword evidence="12" id="KW-0278">Fertilization</keyword>
<sequence>MQLNICLFFALFWPHYECLSPIVQQETFQTRVQDVLPRVTCTSRRIRAVFGQAVLANLRVKNRYGVSVPVKSVEDCGVRMGEKNGTVSFYSRYDSCYTQVKGNTVVVSLGVKLISGSQWYRVNISCPLLKVVHKHTINPTSPAGKCDFTRALRVNCGSQGVSSDGCLKRGCCYDHHYSTCYYKMNVCSLDGHFVFSVKVTDIDLPLNPSTITVKDHPHCSPAATSADTAVFKVGVMECGTKMKVTGDLVTFELEVEAVYQKNADKPPFSLLVQCEYERSALLHTDLRYVNPPPVTALGTVRVQMRIATDESFTSFLPGDHLPLAVSLQEPVYVEVSIVPPSPDPSLSLHVRDCFAYPTSKHSVWTLLYDGCPNPLDNMRSSIPVDRQGKTTSHSQVRRFDVKTFAFLDPGTGHPSAEEMFFYCWVEICSEEAECEQRCSINSPDDDRVKRESGRKGILVNIGFHGDSHCCLTLMQILSLSKMTHQV</sequence>
<proteinExistence type="inferred from homology"/>
<dbReference type="PROSITE" id="PS00025">
    <property type="entry name" value="P_TREFOIL_1"/>
    <property type="match status" value="1"/>
</dbReference>
<keyword evidence="15" id="KW-0732">Signal</keyword>
<evidence type="ECO:0000256" key="7">
    <source>
        <dbReference type="ARBA" id="ARBA00022692"/>
    </source>
</evidence>
<dbReference type="CDD" id="cd00111">
    <property type="entry name" value="Trefoil"/>
    <property type="match status" value="1"/>
</dbReference>
<comment type="similarity">
    <text evidence="2">Belongs to the ZP domain family. ZPB subfamily.</text>
</comment>
<keyword evidence="3" id="KW-1003">Cell membrane</keyword>
<keyword evidence="7" id="KW-0812">Transmembrane</keyword>
<dbReference type="EMBL" id="JAGEUA010000003">
    <property type="protein sequence ID" value="KAL0992984.1"/>
    <property type="molecule type" value="Genomic_DNA"/>
</dbReference>
<keyword evidence="9" id="KW-0472">Membrane</keyword>
<dbReference type="SMART" id="SM00241">
    <property type="entry name" value="ZP"/>
    <property type="match status" value="1"/>
</dbReference>
<evidence type="ECO:0000256" key="11">
    <source>
        <dbReference type="ARBA" id="ARBA00023180"/>
    </source>
</evidence>